<dbReference type="Proteomes" id="UP000515369">
    <property type="component" value="Chromosome"/>
</dbReference>
<evidence type="ECO:0000313" key="2">
    <source>
        <dbReference type="Proteomes" id="UP000515369"/>
    </source>
</evidence>
<organism evidence="1 2">
    <name type="scientific">Spirosoma foliorum</name>
    <dbReference type="NCBI Taxonomy" id="2710596"/>
    <lineage>
        <taxon>Bacteria</taxon>
        <taxon>Pseudomonadati</taxon>
        <taxon>Bacteroidota</taxon>
        <taxon>Cytophagia</taxon>
        <taxon>Cytophagales</taxon>
        <taxon>Cytophagaceae</taxon>
        <taxon>Spirosoma</taxon>
    </lineage>
</organism>
<dbReference type="AlphaFoldDB" id="A0A7G5GWG0"/>
<keyword evidence="2" id="KW-1185">Reference proteome</keyword>
<evidence type="ECO:0000313" key="1">
    <source>
        <dbReference type="EMBL" id="QMW03202.1"/>
    </source>
</evidence>
<dbReference type="RefSeq" id="WP_182460488.1">
    <property type="nucleotide sequence ID" value="NZ_CP059732.1"/>
</dbReference>
<sequence length="130" mass="14968">MIQITIRDESMMGKVSNEFLLETGSPNITVQELIRLRIYYEVAEHNRKRPDYFKGLVQPTEAETILNGHKLAERKLVDAEKQYYLALEAFKTNGFFLLVDHHQFTELEEQLELAPSSTVSFIKLIPLIGG</sequence>
<dbReference type="EMBL" id="CP059732">
    <property type="protein sequence ID" value="QMW03202.1"/>
    <property type="molecule type" value="Genomic_DNA"/>
</dbReference>
<protein>
    <submittedName>
        <fullName evidence="1">Uncharacterized protein</fullName>
    </submittedName>
</protein>
<gene>
    <name evidence="1" type="ORF">H3H32_35940</name>
</gene>
<reference evidence="1 2" key="1">
    <citation type="submission" date="2020-07" db="EMBL/GenBank/DDBJ databases">
        <title>Spirosoma foliorum sp. nov., isolated from the leaves on the Nejang mountain Korea, Republic of.</title>
        <authorList>
            <person name="Ho H."/>
            <person name="Lee Y.-J."/>
            <person name="Nurcahyanto D.-A."/>
            <person name="Kim S.-G."/>
        </authorList>
    </citation>
    <scope>NUCLEOTIDE SEQUENCE [LARGE SCALE GENOMIC DNA]</scope>
    <source>
        <strain evidence="1 2">PL0136</strain>
    </source>
</reference>
<name>A0A7G5GWG0_9BACT</name>
<proteinExistence type="predicted"/>
<accession>A0A7G5GWG0</accession>
<dbReference type="KEGG" id="sfol:H3H32_35940"/>